<feature type="compositionally biased region" description="Low complexity" evidence="1">
    <location>
        <begin position="254"/>
        <end position="267"/>
    </location>
</feature>
<gene>
    <name evidence="2" type="ORF">ACFQWG_12930</name>
</gene>
<name>A0ABW2SQH8_9ACTO</name>
<feature type="compositionally biased region" description="Low complexity" evidence="1">
    <location>
        <begin position="275"/>
        <end position="287"/>
    </location>
</feature>
<comment type="caution">
    <text evidence="2">The sequence shown here is derived from an EMBL/GenBank/DDBJ whole genome shotgun (WGS) entry which is preliminary data.</text>
</comment>
<sequence>MALFEIEDGHLFPAQFGRPVANGLTPDVLELVRDQVLEIVSRPLFPITWRDMSRVADPTNVQPRLTALDASGQVVSVEVVEHLDSETLIASLSRLADTAALSWTDLAREYPGDIEGFKAGWMHFRDSMPPSPAPGPRLVMVVGSIDLQVRPALDVLASSGVEVHEMSLRQMSNGRSFLEVHAVGPRLYGHVPQVLLGRTGQIPELESLREPVSGHPGPEAVPAPGREDIPVGEAAVEALEAMERPRHARASELDASTSGAPAAGGPDAVDEAARAADAASHSSADRASASRDGADRGARRDAPKDVELLDRDAAGLEALGQIVGEDVPLALRPSVTPQVRGALTAAGRVLVNARSFSDPTAALVANGVSGLDGWAEWHLGDALGPTLAESLDEVNDEILREYSKAAAGAPHGVPAHQR</sequence>
<accession>A0ABW2SQH8</accession>
<organism evidence="2 3">
    <name type="scientific">Schaalia naturae</name>
    <dbReference type="NCBI Taxonomy" id="635203"/>
    <lineage>
        <taxon>Bacteria</taxon>
        <taxon>Bacillati</taxon>
        <taxon>Actinomycetota</taxon>
        <taxon>Actinomycetes</taxon>
        <taxon>Actinomycetales</taxon>
        <taxon>Actinomycetaceae</taxon>
        <taxon>Schaalia</taxon>
    </lineage>
</organism>
<reference evidence="3" key="1">
    <citation type="journal article" date="2019" name="Int. J. Syst. Evol. Microbiol.">
        <title>The Global Catalogue of Microorganisms (GCM) 10K type strain sequencing project: providing services to taxonomists for standard genome sequencing and annotation.</title>
        <authorList>
            <consortium name="The Broad Institute Genomics Platform"/>
            <consortium name="The Broad Institute Genome Sequencing Center for Infectious Disease"/>
            <person name="Wu L."/>
            <person name="Ma J."/>
        </authorList>
    </citation>
    <scope>NUCLEOTIDE SEQUENCE [LARGE SCALE GENOMIC DNA]</scope>
    <source>
        <strain evidence="3">CCUG 56698</strain>
    </source>
</reference>
<dbReference type="EMBL" id="JBHTEF010000001">
    <property type="protein sequence ID" value="MFC7582099.1"/>
    <property type="molecule type" value="Genomic_DNA"/>
</dbReference>
<evidence type="ECO:0000256" key="1">
    <source>
        <dbReference type="SAM" id="MobiDB-lite"/>
    </source>
</evidence>
<dbReference type="Proteomes" id="UP001596527">
    <property type="component" value="Unassembled WGS sequence"/>
</dbReference>
<evidence type="ECO:0000313" key="3">
    <source>
        <dbReference type="Proteomes" id="UP001596527"/>
    </source>
</evidence>
<evidence type="ECO:0000313" key="2">
    <source>
        <dbReference type="EMBL" id="MFC7582099.1"/>
    </source>
</evidence>
<evidence type="ECO:0008006" key="4">
    <source>
        <dbReference type="Google" id="ProtNLM"/>
    </source>
</evidence>
<dbReference type="RefSeq" id="WP_380975944.1">
    <property type="nucleotide sequence ID" value="NZ_JBHTEF010000001.1"/>
</dbReference>
<feature type="region of interest" description="Disordered" evidence="1">
    <location>
        <begin position="245"/>
        <end position="306"/>
    </location>
</feature>
<feature type="compositionally biased region" description="Basic and acidic residues" evidence="1">
    <location>
        <begin position="288"/>
        <end position="306"/>
    </location>
</feature>
<keyword evidence="3" id="KW-1185">Reference proteome</keyword>
<feature type="region of interest" description="Disordered" evidence="1">
    <location>
        <begin position="208"/>
        <end position="228"/>
    </location>
</feature>
<proteinExistence type="predicted"/>
<protein>
    <recommendedName>
        <fullName evidence="4">RAMA domain-containing protein</fullName>
    </recommendedName>
</protein>